<reference evidence="2" key="1">
    <citation type="submission" date="2016-10" db="EMBL/GenBank/DDBJ databases">
        <authorList>
            <person name="Varghese N."/>
            <person name="Submissions S."/>
        </authorList>
    </citation>
    <scope>NUCLEOTIDE SEQUENCE [LARGE SCALE GENOMIC DNA]</scope>
    <source>
        <strain evidence="2">MPL-11</strain>
    </source>
</reference>
<name>A0A1H0Y271_9LACT</name>
<keyword evidence="2" id="KW-1185">Reference proteome</keyword>
<dbReference type="RefSeq" id="WP_176944054.1">
    <property type="nucleotide sequence ID" value="NZ_CP084916.1"/>
</dbReference>
<evidence type="ECO:0000313" key="1">
    <source>
        <dbReference type="EMBL" id="SDQ09248.1"/>
    </source>
</evidence>
<dbReference type="AlphaFoldDB" id="A0A1H0Y271"/>
<organism evidence="1 2">
    <name type="scientific">Carnobacterium viridans</name>
    <dbReference type="NCBI Taxonomy" id="174587"/>
    <lineage>
        <taxon>Bacteria</taxon>
        <taxon>Bacillati</taxon>
        <taxon>Bacillota</taxon>
        <taxon>Bacilli</taxon>
        <taxon>Lactobacillales</taxon>
        <taxon>Carnobacteriaceae</taxon>
        <taxon>Carnobacterium</taxon>
    </lineage>
</organism>
<sequence length="51" mass="6005">MKANLNQNLKQEMVTILMDLLEHVDFPDEIKKIEINGFSSSDTKMIYFKNE</sequence>
<accession>A0A1H0Y271</accession>
<proteinExistence type="predicted"/>
<protein>
    <submittedName>
        <fullName evidence="1">Uncharacterized protein</fullName>
    </submittedName>
</protein>
<evidence type="ECO:0000313" key="2">
    <source>
        <dbReference type="Proteomes" id="UP000199481"/>
    </source>
</evidence>
<dbReference type="Proteomes" id="UP000199481">
    <property type="component" value="Unassembled WGS sequence"/>
</dbReference>
<dbReference type="EMBL" id="FNJW01000008">
    <property type="protein sequence ID" value="SDQ09248.1"/>
    <property type="molecule type" value="Genomic_DNA"/>
</dbReference>
<gene>
    <name evidence="1" type="ORF">SAMN04487752_0652</name>
</gene>